<proteinExistence type="predicted"/>
<dbReference type="GO" id="GO:0005096">
    <property type="term" value="F:GTPase activator activity"/>
    <property type="evidence" value="ECO:0007669"/>
    <property type="project" value="UniProtKB-KW"/>
</dbReference>
<evidence type="ECO:0000313" key="4">
    <source>
        <dbReference type="EMBL" id="CAE0643993.1"/>
    </source>
</evidence>
<dbReference type="Gene3D" id="3.80.10.10">
    <property type="entry name" value="Ribonuclease Inhibitor"/>
    <property type="match status" value="1"/>
</dbReference>
<evidence type="ECO:0000256" key="3">
    <source>
        <dbReference type="ARBA" id="ARBA00022737"/>
    </source>
</evidence>
<keyword evidence="1" id="KW-0343">GTPase activation</keyword>
<protein>
    <submittedName>
        <fullName evidence="4">Uncharacterized protein</fullName>
    </submittedName>
</protein>
<dbReference type="EMBL" id="HBIU01050590">
    <property type="protein sequence ID" value="CAE0643993.1"/>
    <property type="molecule type" value="Transcribed_RNA"/>
</dbReference>
<dbReference type="GO" id="GO:0006913">
    <property type="term" value="P:nucleocytoplasmic transport"/>
    <property type="evidence" value="ECO:0007669"/>
    <property type="project" value="TreeGrafter"/>
</dbReference>
<gene>
    <name evidence="4" type="ORF">HAKA00212_LOCUS22409</name>
</gene>
<organism evidence="4">
    <name type="scientific">Heterosigma akashiwo</name>
    <name type="common">Chromophytic alga</name>
    <name type="synonym">Heterosigma carterae</name>
    <dbReference type="NCBI Taxonomy" id="2829"/>
    <lineage>
        <taxon>Eukaryota</taxon>
        <taxon>Sar</taxon>
        <taxon>Stramenopiles</taxon>
        <taxon>Ochrophyta</taxon>
        <taxon>Raphidophyceae</taxon>
        <taxon>Chattonellales</taxon>
        <taxon>Chattonellaceae</taxon>
        <taxon>Heterosigma</taxon>
    </lineage>
</organism>
<dbReference type="PANTHER" id="PTHR24113">
    <property type="entry name" value="RAN GTPASE-ACTIVATING PROTEIN 1"/>
    <property type="match status" value="1"/>
</dbReference>
<evidence type="ECO:0000256" key="1">
    <source>
        <dbReference type="ARBA" id="ARBA00022468"/>
    </source>
</evidence>
<accession>A0A6V1VGB7</accession>
<dbReference type="PANTHER" id="PTHR24113:SF12">
    <property type="entry name" value="RAN GTPASE-ACTIVATING PROTEIN 1"/>
    <property type="match status" value="1"/>
</dbReference>
<dbReference type="AlphaFoldDB" id="A0A6V1VGB7"/>
<dbReference type="GO" id="GO:0005829">
    <property type="term" value="C:cytosol"/>
    <property type="evidence" value="ECO:0007669"/>
    <property type="project" value="TreeGrafter"/>
</dbReference>
<dbReference type="InterPro" id="IPR032675">
    <property type="entry name" value="LRR_dom_sf"/>
</dbReference>
<name>A0A6V1VGB7_HETAK</name>
<dbReference type="SUPFAM" id="SSF52047">
    <property type="entry name" value="RNI-like"/>
    <property type="match status" value="1"/>
</dbReference>
<keyword evidence="2" id="KW-0433">Leucine-rich repeat</keyword>
<dbReference type="InterPro" id="IPR027038">
    <property type="entry name" value="RanGap"/>
</dbReference>
<keyword evidence="3" id="KW-0677">Repeat</keyword>
<reference evidence="4" key="1">
    <citation type="submission" date="2021-01" db="EMBL/GenBank/DDBJ databases">
        <authorList>
            <person name="Corre E."/>
            <person name="Pelletier E."/>
            <person name="Niang G."/>
            <person name="Scheremetjew M."/>
            <person name="Finn R."/>
            <person name="Kale V."/>
            <person name="Holt S."/>
            <person name="Cochrane G."/>
            <person name="Meng A."/>
            <person name="Brown T."/>
            <person name="Cohen L."/>
        </authorList>
    </citation>
    <scope>NUCLEOTIDE SEQUENCE</scope>
    <source>
        <strain evidence="4">CCMP3107</strain>
    </source>
</reference>
<dbReference type="GO" id="GO:0005634">
    <property type="term" value="C:nucleus"/>
    <property type="evidence" value="ECO:0007669"/>
    <property type="project" value="TreeGrafter"/>
</dbReference>
<evidence type="ECO:0000256" key="2">
    <source>
        <dbReference type="ARBA" id="ARBA00022614"/>
    </source>
</evidence>
<dbReference type="GO" id="GO:0031267">
    <property type="term" value="F:small GTPase binding"/>
    <property type="evidence" value="ECO:0007669"/>
    <property type="project" value="TreeGrafter"/>
</dbReference>
<dbReference type="SMART" id="SM00368">
    <property type="entry name" value="LRR_RI"/>
    <property type="match status" value="5"/>
</dbReference>
<sequence length="637" mass="69223">MGCTNSKVVDYQVLGRFELGREITKRTSIGNSNMDLENVVVLTVQDFLASGRMVLFEKCAAGNQHVVIKNLGAQHKVLFVSHRWQVLSEDCSRAVKADDDVNVQFQVVKAFLESQEGRQITHVWLDLSCINQDRGTADGLKQFLLKLDNIGTAIACSHLVLVVPRLEQVEGQPLYFSNLQEYTERGWCLFEIVSAMMLQCRIVLGLVCGDPSEPHFEVLQPGPSAGDVLTLKRLVKLTQKQQQRSNKSCTSLLAVVVDQALAVLRSRCIPMAALLDQATECWRAAKDPAALLQEMHQVLDADLQEDEDGGQSRSTIEQQVRAATLTVDLNPRSGDPRWDPQAGKVIGALLPFFTAAGDREVVARLLINLLVLVRTAFDAVRLRDPEALRALVLEGLKGDRLDLGSKYLLPCEVAPFLDLLASELARQNVVGEGLEVRLLRLSFGTNPIGPHGAKALRKAAACLPPLGKLGLHQCGLGNAGALELAGALEEARPQGGALGLHLEMLDIGWNSLGTVEECGFALLAQALPSCPSLTWLSLCNNSLGDQAGLALAKALLSLPKLKYLYLEGNDLGDQAGLALAKALPSLPALEKGLNLRVNNLGEETQAMLKAAWDASFPDGTTRTRPTELFLMIQPQRQ</sequence>
<dbReference type="GO" id="GO:0048471">
    <property type="term" value="C:perinuclear region of cytoplasm"/>
    <property type="evidence" value="ECO:0007669"/>
    <property type="project" value="TreeGrafter"/>
</dbReference>